<dbReference type="RefSeq" id="WP_094205683.1">
    <property type="nucleotide sequence ID" value="NZ_JAJFDV010000001.1"/>
</dbReference>
<dbReference type="Pfam" id="PF00575">
    <property type="entry name" value="S1"/>
    <property type="match status" value="1"/>
</dbReference>
<dbReference type="InterPro" id="IPR012340">
    <property type="entry name" value="NA-bd_OB-fold"/>
</dbReference>
<comment type="function">
    <text evidence="7">Participates in both transcription termination and antitermination.</text>
</comment>
<evidence type="ECO:0000256" key="3">
    <source>
        <dbReference type="ARBA" id="ARBA00022814"/>
    </source>
</evidence>
<evidence type="ECO:0000256" key="8">
    <source>
        <dbReference type="SAM" id="MobiDB-lite"/>
    </source>
</evidence>
<comment type="subunit">
    <text evidence="7">Monomer. Binds directly to the core enzyme of the DNA-dependent RNA polymerase and to nascent RNA.</text>
</comment>
<dbReference type="InterPro" id="IPR030842">
    <property type="entry name" value="TF_NusA_bacterial"/>
</dbReference>
<evidence type="ECO:0000256" key="5">
    <source>
        <dbReference type="ARBA" id="ARBA00023015"/>
    </source>
</evidence>
<dbReference type="SUPFAM" id="SSF69705">
    <property type="entry name" value="Transcription factor NusA, N-terminal domain"/>
    <property type="match status" value="1"/>
</dbReference>
<dbReference type="FunFam" id="3.30.300.20:FF:000005">
    <property type="entry name" value="Transcription termination/antitermination protein NusA"/>
    <property type="match status" value="1"/>
</dbReference>
<dbReference type="Proteomes" id="UP000215413">
    <property type="component" value="Unassembled WGS sequence"/>
</dbReference>
<dbReference type="CDD" id="cd04455">
    <property type="entry name" value="S1_NusA"/>
    <property type="match status" value="1"/>
</dbReference>
<evidence type="ECO:0000256" key="2">
    <source>
        <dbReference type="ARBA" id="ARBA00022490"/>
    </source>
</evidence>
<feature type="domain" description="S1 motif" evidence="9">
    <location>
        <begin position="141"/>
        <end position="205"/>
    </location>
</feature>
<dbReference type="GO" id="GO:0031564">
    <property type="term" value="P:transcription antitermination"/>
    <property type="evidence" value="ECO:0007669"/>
    <property type="project" value="UniProtKB-UniRule"/>
</dbReference>
<dbReference type="Pfam" id="PF08529">
    <property type="entry name" value="NusA_N"/>
    <property type="match status" value="1"/>
</dbReference>
<dbReference type="SUPFAM" id="SSF50249">
    <property type="entry name" value="Nucleic acid-binding proteins"/>
    <property type="match status" value="1"/>
</dbReference>
<evidence type="ECO:0000256" key="6">
    <source>
        <dbReference type="ARBA" id="ARBA00023163"/>
    </source>
</evidence>
<evidence type="ECO:0000313" key="11">
    <source>
        <dbReference type="Proteomes" id="UP000215413"/>
    </source>
</evidence>
<dbReference type="GO" id="GO:0005829">
    <property type="term" value="C:cytosol"/>
    <property type="evidence" value="ECO:0007669"/>
    <property type="project" value="TreeGrafter"/>
</dbReference>
<dbReference type="Pfam" id="PF26594">
    <property type="entry name" value="KH_NusA_2nd"/>
    <property type="match status" value="1"/>
</dbReference>
<keyword evidence="6 7" id="KW-0804">Transcription</keyword>
<dbReference type="Pfam" id="PF13184">
    <property type="entry name" value="KH_NusA_1st"/>
    <property type="match status" value="1"/>
</dbReference>
<dbReference type="InterPro" id="IPR013735">
    <property type="entry name" value="TF_NusA_N"/>
</dbReference>
<dbReference type="GO" id="GO:0003700">
    <property type="term" value="F:DNA-binding transcription factor activity"/>
    <property type="evidence" value="ECO:0007669"/>
    <property type="project" value="InterPro"/>
</dbReference>
<protein>
    <recommendedName>
        <fullName evidence="7">Transcription termination/antitermination protein NusA</fullName>
    </recommendedName>
</protein>
<dbReference type="PANTHER" id="PTHR22648">
    <property type="entry name" value="TRANSCRIPTION TERMINATION FACTOR NUSA"/>
    <property type="match status" value="1"/>
</dbReference>
<keyword evidence="1 7" id="KW-0806">Transcription termination</keyword>
<name>A0A233V5A2_FINMA</name>
<dbReference type="FunFam" id="3.30.300.20:FF:000002">
    <property type="entry name" value="Transcription termination/antitermination protein NusA"/>
    <property type="match status" value="1"/>
</dbReference>
<feature type="region of interest" description="Disordered" evidence="8">
    <location>
        <begin position="396"/>
        <end position="427"/>
    </location>
</feature>
<evidence type="ECO:0000256" key="1">
    <source>
        <dbReference type="ARBA" id="ARBA00022472"/>
    </source>
</evidence>
<dbReference type="Gene3D" id="3.30.300.20">
    <property type="match status" value="2"/>
</dbReference>
<gene>
    <name evidence="7" type="primary">nusA</name>
    <name evidence="10" type="ORF">B9N49_04355</name>
</gene>
<keyword evidence="4 7" id="KW-0694">RNA-binding</keyword>
<keyword evidence="2 7" id="KW-0963">Cytoplasm</keyword>
<dbReference type="SMART" id="SM00316">
    <property type="entry name" value="S1"/>
    <property type="match status" value="1"/>
</dbReference>
<dbReference type="AlphaFoldDB" id="A0A233V5A2"/>
<comment type="caution">
    <text evidence="10">The sequence shown here is derived from an EMBL/GenBank/DDBJ whole genome shotgun (WGS) entry which is preliminary data.</text>
</comment>
<keyword evidence="5 7" id="KW-0805">Transcription regulation</keyword>
<dbReference type="EMBL" id="NDYC01000019">
    <property type="protein sequence ID" value="OXZ27564.1"/>
    <property type="molecule type" value="Genomic_DNA"/>
</dbReference>
<dbReference type="PROSITE" id="PS50126">
    <property type="entry name" value="S1"/>
    <property type="match status" value="1"/>
</dbReference>
<comment type="subcellular location">
    <subcellularLocation>
        <location evidence="7">Cytoplasm</location>
    </subcellularLocation>
</comment>
<dbReference type="CDD" id="cd22529">
    <property type="entry name" value="KH-II_NusA_rpt2"/>
    <property type="match status" value="1"/>
</dbReference>
<evidence type="ECO:0000259" key="9">
    <source>
        <dbReference type="PROSITE" id="PS50126"/>
    </source>
</evidence>
<reference evidence="11" key="1">
    <citation type="submission" date="2017-04" db="EMBL/GenBank/DDBJ databases">
        <title>Finegoldia magna isolated from orthopedic joint implant-associated infections.</title>
        <authorList>
            <person name="Bjorklund S."/>
            <person name="Bruggemann H."/>
            <person name="Jensen A."/>
            <person name="Hellmark B."/>
            <person name="Soderquist B."/>
        </authorList>
    </citation>
    <scope>NUCLEOTIDE SEQUENCE [LARGE SCALE GENOMIC DNA]</scope>
    <source>
        <strain evidence="11">CCUG 54800</strain>
    </source>
</reference>
<dbReference type="CDD" id="cd02134">
    <property type="entry name" value="KH-II_NusA_rpt1"/>
    <property type="match status" value="1"/>
</dbReference>
<dbReference type="Gene3D" id="2.40.50.140">
    <property type="entry name" value="Nucleic acid-binding proteins"/>
    <property type="match status" value="1"/>
</dbReference>
<dbReference type="HAMAP" id="MF_00945_B">
    <property type="entry name" value="NusA_B"/>
    <property type="match status" value="1"/>
</dbReference>
<dbReference type="NCBIfam" id="TIGR01953">
    <property type="entry name" value="NusA"/>
    <property type="match status" value="1"/>
</dbReference>
<dbReference type="SMART" id="SM00322">
    <property type="entry name" value="KH"/>
    <property type="match status" value="2"/>
</dbReference>
<comment type="similarity">
    <text evidence="7">Belongs to the NusA family.</text>
</comment>
<dbReference type="InterPro" id="IPR036555">
    <property type="entry name" value="NusA_N_sf"/>
</dbReference>
<keyword evidence="3 7" id="KW-0889">Transcription antitermination</keyword>
<dbReference type="Gene3D" id="3.30.1480.10">
    <property type="entry name" value="NusA, N-terminal domain"/>
    <property type="match status" value="1"/>
</dbReference>
<dbReference type="FunFam" id="3.30.1480.10:FF:000002">
    <property type="entry name" value="Transcription termination/antitermination protein NusA"/>
    <property type="match status" value="1"/>
</dbReference>
<dbReference type="GO" id="GO:0003723">
    <property type="term" value="F:RNA binding"/>
    <property type="evidence" value="ECO:0007669"/>
    <property type="project" value="UniProtKB-UniRule"/>
</dbReference>
<organism evidence="10 11">
    <name type="scientific">Finegoldia magna</name>
    <name type="common">Peptostreptococcus magnus</name>
    <dbReference type="NCBI Taxonomy" id="1260"/>
    <lineage>
        <taxon>Bacteria</taxon>
        <taxon>Bacillati</taxon>
        <taxon>Bacillota</taxon>
        <taxon>Tissierellia</taxon>
        <taxon>Tissierellales</taxon>
        <taxon>Peptoniphilaceae</taxon>
        <taxon>Finegoldia</taxon>
    </lineage>
</organism>
<sequence>MNNDFIKALDELEKSKKIPREVVFDALEKALIKSYEKNFDYQDHENEESSVEVNINRDNGKVNLYAIKTVVENVEDKNTEISLEEAKTIKRKYDLGDKVKIEITPKNFGRIAAQTARNIVIQKLKDAERDNIYNEFIDREKEIITGTVQRVERGIVYIDLGRVEGIIPVSEQIKSEEYTPNKRLKLFIKEVKNTTKGAQIILSRTDNSLIKRLFELEVPEINDGTVEIFSVAREPGSRTKIAVFSNDENVDPVGSCVGFSGTRVKSIVDELNGEKLDIVIWSKDINTFISNSLSPSEVIATFIDEAQKICRVIVSEDQLSLAIGKEGQNARLAAKLTNWKIDIKGLNQYLESYGDGSLSVEFDGEVDFLESNGIEVRDEDKEKVFDKIKYHESDDIEEIEEIEDIEDTEEDNSLESENTEIAEDSEN</sequence>
<accession>A0A233V5A2</accession>
<dbReference type="InterPro" id="IPR025249">
    <property type="entry name" value="TF_NusA_KH_1st"/>
</dbReference>
<dbReference type="InterPro" id="IPR015946">
    <property type="entry name" value="KH_dom-like_a/b"/>
</dbReference>
<dbReference type="InterPro" id="IPR010213">
    <property type="entry name" value="TF_NusA"/>
</dbReference>
<dbReference type="PANTHER" id="PTHR22648:SF0">
    <property type="entry name" value="TRANSCRIPTION TERMINATION_ANTITERMINATION PROTEIN NUSA"/>
    <property type="match status" value="1"/>
</dbReference>
<evidence type="ECO:0000256" key="4">
    <source>
        <dbReference type="ARBA" id="ARBA00022884"/>
    </source>
</evidence>
<dbReference type="InterPro" id="IPR004087">
    <property type="entry name" value="KH_dom"/>
</dbReference>
<dbReference type="InterPro" id="IPR003029">
    <property type="entry name" value="S1_domain"/>
</dbReference>
<dbReference type="InterPro" id="IPR058582">
    <property type="entry name" value="KH_NusA_2nd"/>
</dbReference>
<proteinExistence type="inferred from homology"/>
<dbReference type="InterPro" id="IPR009019">
    <property type="entry name" value="KH_sf_prok-type"/>
</dbReference>
<dbReference type="GO" id="GO:0006353">
    <property type="term" value="P:DNA-templated transcription termination"/>
    <property type="evidence" value="ECO:0007669"/>
    <property type="project" value="UniProtKB-UniRule"/>
</dbReference>
<evidence type="ECO:0000256" key="7">
    <source>
        <dbReference type="HAMAP-Rule" id="MF_00945"/>
    </source>
</evidence>
<dbReference type="SUPFAM" id="SSF54814">
    <property type="entry name" value="Prokaryotic type KH domain (KH-domain type II)"/>
    <property type="match status" value="2"/>
</dbReference>
<evidence type="ECO:0000313" key="10">
    <source>
        <dbReference type="EMBL" id="OXZ27564.1"/>
    </source>
</evidence>